<sequence>MSIPGDTDLHFWLTRSVGRCIGLNFSAAMDEGRLSVDDYMELVHACRGCDKVENCQIWLGCQRGAPAMAKPPAFCRNARNLEALRPH</sequence>
<dbReference type="OrthoDB" id="7859249at2"/>
<gene>
    <name evidence="2" type="ORF">SAMN05421757_101284</name>
</gene>
<proteinExistence type="predicted"/>
<accession>A0A239CGL8</accession>
<dbReference type="EMBL" id="FZOY01000001">
    <property type="protein sequence ID" value="SNS19355.1"/>
    <property type="molecule type" value="Genomic_DNA"/>
</dbReference>
<evidence type="ECO:0000313" key="2">
    <source>
        <dbReference type="EMBL" id="SNS19355.1"/>
    </source>
</evidence>
<dbReference type="AlphaFoldDB" id="A0A239CGL8"/>
<evidence type="ECO:0000259" key="1">
    <source>
        <dbReference type="Pfam" id="PF20056"/>
    </source>
</evidence>
<dbReference type="Pfam" id="PF20056">
    <property type="entry name" value="DUF6455"/>
    <property type="match status" value="1"/>
</dbReference>
<feature type="domain" description="DUF6455" evidence="1">
    <location>
        <begin position="1"/>
        <end position="86"/>
    </location>
</feature>
<evidence type="ECO:0000313" key="3">
    <source>
        <dbReference type="Proteomes" id="UP000198426"/>
    </source>
</evidence>
<dbReference type="InterPro" id="IPR045601">
    <property type="entry name" value="DUF6455"/>
</dbReference>
<name>A0A239CGL8_9RHOB</name>
<keyword evidence="3" id="KW-1185">Reference proteome</keyword>
<protein>
    <recommendedName>
        <fullName evidence="1">DUF6455 domain-containing protein</fullName>
    </recommendedName>
</protein>
<dbReference type="RefSeq" id="WP_089230763.1">
    <property type="nucleotide sequence ID" value="NZ_FZOY01000001.1"/>
</dbReference>
<organism evidence="2 3">
    <name type="scientific">Tropicimonas sediminicola</name>
    <dbReference type="NCBI Taxonomy" id="1031541"/>
    <lineage>
        <taxon>Bacteria</taxon>
        <taxon>Pseudomonadati</taxon>
        <taxon>Pseudomonadota</taxon>
        <taxon>Alphaproteobacteria</taxon>
        <taxon>Rhodobacterales</taxon>
        <taxon>Roseobacteraceae</taxon>
        <taxon>Tropicimonas</taxon>
    </lineage>
</organism>
<reference evidence="2 3" key="1">
    <citation type="submission" date="2017-06" db="EMBL/GenBank/DDBJ databases">
        <authorList>
            <person name="Kim H.J."/>
            <person name="Triplett B.A."/>
        </authorList>
    </citation>
    <scope>NUCLEOTIDE SEQUENCE [LARGE SCALE GENOMIC DNA]</scope>
    <source>
        <strain evidence="2 3">DSM 29339</strain>
    </source>
</reference>
<dbReference type="Proteomes" id="UP000198426">
    <property type="component" value="Unassembled WGS sequence"/>
</dbReference>